<proteinExistence type="predicted"/>
<evidence type="ECO:0000313" key="1">
    <source>
        <dbReference type="EMBL" id="KAJ8680791.1"/>
    </source>
</evidence>
<keyword evidence="2" id="KW-1185">Reference proteome</keyword>
<dbReference type="Proteomes" id="UP001239111">
    <property type="component" value="Chromosome 2"/>
</dbReference>
<evidence type="ECO:0000313" key="2">
    <source>
        <dbReference type="Proteomes" id="UP001239111"/>
    </source>
</evidence>
<comment type="caution">
    <text evidence="1">The sequence shown here is derived from an EMBL/GenBank/DDBJ whole genome shotgun (WGS) entry which is preliminary data.</text>
</comment>
<name>A0ACC2PCU0_9HYME</name>
<accession>A0ACC2PCU0</accession>
<sequence>MSAHRVVITGISGRFPNSDNIDELRNNLLNNVDCTTDEHDRWNIDSQNIPQRIGKCNDIDKFDRIYFGIHSKLTDAMDPMSRTLLECSFEAIMDAGINPRSLKGANVAVFNASNLSESEKALFYQKAQSDGFGIVGGSKAMIPNRISFFLGLTGTSINVDSETTGGATALECAYHTIKSGRCDAALVTGCMAALHPHVSYQLRKLGLLSSDGYTRSFDNSADGHTRSDGVAAIYLQRASDAKRIYQEVINVHSEHCNTTEINEVLFFPKIEDQVEIMKNLLRDSGLSPDDIAYLEATGMGMREADAQELEAINAVYGKRKKPLPIGSIKSVIGNAPAVSVINSIIKMIIGSETGSIPPNSNYEEPNAKAQGLKDGKFFVPTNVIPWDGEYTAVNSTSVVGYFGSIILKSPNIEKKNDGIPDDDIPRLILASGRTEEAVLSFLNYTESRPVDAEFVQLVHDVFSSEVDGHLYRGYSIVPAKGLIQPGSKKQEVLFNSGESKEIWWVYSGMGSQWAGMGETLLQLPIFEAAIRKCDAVLKPRGYDIFKVITDKDPKMFDLIINSFIGIAAIQIGLTDVLKSLGLEPDYIIGHSVGELGCAYADGCFTAEQMILAALSRGLASVETKLDRGSMAAVGLGYEDVHPLCPSDIDVACHNGPESSTISGPAESMKAFVANLTAKGIFAREVNSSNIAYHSRYIAPAGPNLMKRLQEVIPDPKPRSSKWVSSSVPRREWNTVKARLCSAEYHTNNLLSAVLFDETSRLIPANAVCIEIAPHGLLQAIVKRSLPKTVINIALTRRDHPNNLEVLLAGVGQMYNIGLQPQISNLYPKVQYPVGRGTSSLSSLVKWDHSTSWFVRLFQPQEKRKEGEETLDVDLNNDEYQYLRGNVINGMISIPLSLCLVQAWKISKSLVTEETNSVVFEDIRISKQLVPIPESQIVKLTVVVSIGTGTFEVIVSGAAVLSGIIKTDKSVDQERLDIKSFEANAGKESKIDKDDFYKELSMRGFQYSGDFQSVVESSVDGRQSLLNWTGNWVTFIDGMVQSMIFGDDLRQVETPLRIRKLIIDEKLHTSCAKNLQGVEVFISKELDYVSAGGVEIQGLKCSPIPKNLHQDTIRTDSLTIVPNISETDLSLAVSLRFILQLVIENSFSHKIQKIQIIESRDQEKFESIQKALLDIPEALLFSTEVIPAHDAKYKASLSIILEKPDDFGRISKSLGDGKFLLMIVPRSQTVAMTKIAKASYLKMISTRRSGKDDLILLRKVKSLKISKIIKGSSNIQEIMSQLRGITPCPEDERVAVMIRSMNLDDTVRLVDEIQTTSRAKTLRLFITQDIEAPDSTINSPTFKDQVELDLFLNILSAPNVWSGLHTRKVVLNPLMCQNWCANLRYSHDPTRITWTESPVNGSNGRTVKVEYAALNRQDYLISKDDFYTDLSQVVGKNRISPRRLGLEYSGVDSRGQKVMGIAESSLSNSVVPDSDWIWSVPSSWTLEDAATVPLSYLVAYSALIIKAEVEAGEKVLLSNTCNGLGLAVLHLAMEQKCQLYVTYETETEKKLIKTINPGIHENQLLKFTKGNFRDEVQTRTEGKGVDVIICNQDEVKSLERLFAVTRQNARVVLISDLSDSRIHECVGMEIFLREISLYSVVPKRILFSDSRTKKTLANLLEDGIKNGCVRPLPRIFYGYDSLQEAFSNCINSDALSKIVVRVHQQNSKTNEALAIPRLYCTEKNSYVILEGLTDFGMELIDWLISRGAKHIVIASTSKNNTGFENMRIQLWQSYGIQVIIRKGIDISQEQNIVKFFKEATSIGPIDAIFDLSRTNIWMRQSKVHQDSCEMMTRTADNLSRSCPGIRLFVICSVTNSSNHYCRCSQEDRVPQEIVQQRKQNGLPGTYIRWGLLDSMKENVDKLKPLPSVTKYLQKLDEILGTNEITIDVSCVIPTSVEVEEDVLDAETDNFKSELEIEAEAFAKDLHETGIITVDDFTQLND</sequence>
<dbReference type="EMBL" id="CM056742">
    <property type="protein sequence ID" value="KAJ8680791.1"/>
    <property type="molecule type" value="Genomic_DNA"/>
</dbReference>
<gene>
    <name evidence="1" type="ORF">QAD02_016578</name>
</gene>
<protein>
    <submittedName>
        <fullName evidence="1">Uncharacterized protein</fullName>
    </submittedName>
</protein>
<organism evidence="1 2">
    <name type="scientific">Eretmocerus hayati</name>
    <dbReference type="NCBI Taxonomy" id="131215"/>
    <lineage>
        <taxon>Eukaryota</taxon>
        <taxon>Metazoa</taxon>
        <taxon>Ecdysozoa</taxon>
        <taxon>Arthropoda</taxon>
        <taxon>Hexapoda</taxon>
        <taxon>Insecta</taxon>
        <taxon>Pterygota</taxon>
        <taxon>Neoptera</taxon>
        <taxon>Endopterygota</taxon>
        <taxon>Hymenoptera</taxon>
        <taxon>Apocrita</taxon>
        <taxon>Proctotrupomorpha</taxon>
        <taxon>Chalcidoidea</taxon>
        <taxon>Aphelinidae</taxon>
        <taxon>Aphelininae</taxon>
        <taxon>Eretmocerus</taxon>
    </lineage>
</organism>
<reference evidence="1" key="1">
    <citation type="submission" date="2023-04" db="EMBL/GenBank/DDBJ databases">
        <title>A chromosome-level genome assembly of the parasitoid wasp Eretmocerus hayati.</title>
        <authorList>
            <person name="Zhong Y."/>
            <person name="Liu S."/>
            <person name="Liu Y."/>
        </authorList>
    </citation>
    <scope>NUCLEOTIDE SEQUENCE</scope>
    <source>
        <strain evidence="1">ZJU_SS_LIU_2023</strain>
    </source>
</reference>